<keyword evidence="3" id="KW-1185">Reference proteome</keyword>
<reference evidence="2" key="1">
    <citation type="submission" date="2023-07" db="EMBL/GenBank/DDBJ databases">
        <title>draft genome sequence of fig (Ficus carica).</title>
        <authorList>
            <person name="Takahashi T."/>
            <person name="Nishimura K."/>
        </authorList>
    </citation>
    <scope>NUCLEOTIDE SEQUENCE</scope>
</reference>
<keyword evidence="1" id="KW-0472">Membrane</keyword>
<feature type="transmembrane region" description="Helical" evidence="1">
    <location>
        <begin position="38"/>
        <end position="59"/>
    </location>
</feature>
<keyword evidence="1" id="KW-1133">Transmembrane helix</keyword>
<name>A0AA88E2J9_FICCA</name>
<gene>
    <name evidence="2" type="ORF">TIFTF001_035488</name>
</gene>
<evidence type="ECO:0000313" key="2">
    <source>
        <dbReference type="EMBL" id="GMN66420.1"/>
    </source>
</evidence>
<protein>
    <submittedName>
        <fullName evidence="2">Uncharacterized protein</fullName>
    </submittedName>
</protein>
<keyword evidence="1" id="KW-0812">Transmembrane</keyword>
<evidence type="ECO:0000256" key="1">
    <source>
        <dbReference type="SAM" id="Phobius"/>
    </source>
</evidence>
<evidence type="ECO:0000313" key="3">
    <source>
        <dbReference type="Proteomes" id="UP001187192"/>
    </source>
</evidence>
<accession>A0AA88E2J9</accession>
<dbReference type="EMBL" id="BTGU01000322">
    <property type="protein sequence ID" value="GMN66420.1"/>
    <property type="molecule type" value="Genomic_DNA"/>
</dbReference>
<dbReference type="Proteomes" id="UP001187192">
    <property type="component" value="Unassembled WGS sequence"/>
</dbReference>
<dbReference type="AlphaFoldDB" id="A0AA88E2J9"/>
<organism evidence="2 3">
    <name type="scientific">Ficus carica</name>
    <name type="common">Common fig</name>
    <dbReference type="NCBI Taxonomy" id="3494"/>
    <lineage>
        <taxon>Eukaryota</taxon>
        <taxon>Viridiplantae</taxon>
        <taxon>Streptophyta</taxon>
        <taxon>Embryophyta</taxon>
        <taxon>Tracheophyta</taxon>
        <taxon>Spermatophyta</taxon>
        <taxon>Magnoliopsida</taxon>
        <taxon>eudicotyledons</taxon>
        <taxon>Gunneridae</taxon>
        <taxon>Pentapetalae</taxon>
        <taxon>rosids</taxon>
        <taxon>fabids</taxon>
        <taxon>Rosales</taxon>
        <taxon>Moraceae</taxon>
        <taxon>Ficeae</taxon>
        <taxon>Ficus</taxon>
    </lineage>
</organism>
<proteinExistence type="predicted"/>
<sequence>MNLYLCTNSAVIIRFQLVGFSRHVALSLAGSVVHPRILFWYVYPALILIFIFCSSPVFVRLKTRFLVWIREKLSELDQPANVKPPSAAEAVLDIYRGGGEEILPLPEVTDDICPVGL</sequence>
<comment type="caution">
    <text evidence="2">The sequence shown here is derived from an EMBL/GenBank/DDBJ whole genome shotgun (WGS) entry which is preliminary data.</text>
</comment>